<dbReference type="SUPFAM" id="SSF56176">
    <property type="entry name" value="FAD-binding/transporter-associated domain-like"/>
    <property type="match status" value="1"/>
</dbReference>
<evidence type="ECO:0000256" key="2">
    <source>
        <dbReference type="ARBA" id="ARBA00022827"/>
    </source>
</evidence>
<dbReference type="Proteomes" id="UP001364211">
    <property type="component" value="Unassembled WGS sequence"/>
</dbReference>
<dbReference type="Gene3D" id="3.30.465.10">
    <property type="match status" value="1"/>
</dbReference>
<evidence type="ECO:0000313" key="4">
    <source>
        <dbReference type="EMBL" id="MEJ8279253.1"/>
    </source>
</evidence>
<dbReference type="SUPFAM" id="SSF55103">
    <property type="entry name" value="FAD-linked oxidases, C-terminal domain"/>
    <property type="match status" value="1"/>
</dbReference>
<comment type="caution">
    <text evidence="4">The sequence shown here is derived from an EMBL/GenBank/DDBJ whole genome shotgun (WGS) entry which is preliminary data.</text>
</comment>
<reference evidence="4 5" key="1">
    <citation type="submission" date="2024-03" db="EMBL/GenBank/DDBJ databases">
        <title>Draft genome sequence of Pseudonocardia sp. DW16-2.</title>
        <authorList>
            <person name="Duangmal K."/>
        </authorList>
    </citation>
    <scope>NUCLEOTIDE SEQUENCE [LARGE SCALE GENOMIC DNA]</scope>
    <source>
        <strain evidence="4 5">DW16-2</strain>
    </source>
</reference>
<dbReference type="InterPro" id="IPR016164">
    <property type="entry name" value="FAD-linked_Oxase-like_C"/>
</dbReference>
<dbReference type="InterPro" id="IPR036318">
    <property type="entry name" value="FAD-bd_PCMH-like_sf"/>
</dbReference>
<name>A0ABU8T5M7_9PSEU</name>
<dbReference type="EMBL" id="JBBJUP010000006">
    <property type="protein sequence ID" value="MEJ8279253.1"/>
    <property type="molecule type" value="Genomic_DNA"/>
</dbReference>
<dbReference type="Pfam" id="PF01565">
    <property type="entry name" value="FAD_binding_4"/>
    <property type="match status" value="1"/>
</dbReference>
<dbReference type="InterPro" id="IPR016166">
    <property type="entry name" value="FAD-bd_PCMH"/>
</dbReference>
<keyword evidence="2" id="KW-0274">FAD</keyword>
<dbReference type="PANTHER" id="PTHR11748">
    <property type="entry name" value="D-LACTATE DEHYDROGENASE"/>
    <property type="match status" value="1"/>
</dbReference>
<keyword evidence="1" id="KW-0285">Flavoprotein</keyword>
<protein>
    <submittedName>
        <fullName evidence="4">FAD-binding protein</fullName>
    </submittedName>
</protein>
<dbReference type="RefSeq" id="WP_340288486.1">
    <property type="nucleotide sequence ID" value="NZ_JBBJUP010000006.1"/>
</dbReference>
<evidence type="ECO:0000313" key="5">
    <source>
        <dbReference type="Proteomes" id="UP001364211"/>
    </source>
</evidence>
<feature type="domain" description="FAD-binding PCMH-type" evidence="3">
    <location>
        <begin position="1"/>
        <end position="178"/>
    </location>
</feature>
<sequence>MTRAAPTTLRPTSAKEVRDAVLDTPGRLAIAGAGTARHWAGRPGDADATLDLSGLSGVIHHNPGDMTVSVHAGTPVRELQQILAEHGQRLAFDAARVARGATVGGLVATADAGPSALVWGGLRDLVIGTTAVLADGTMVRSGGHVIKNVAGYDMAKLMHGSYGLFGPLVEVVLRLHPVPKAVACVAVDGPVGEAADHVLALMASPLEPIAVEWVSGDPGRLLVRLEGGTETLPARVGRLCELLGSGAHEAGEDAWETHAALTAGLPGGGGDAAAGDQPAAEGAPDGAVVRIGCAPTRLAPLLAQLPTTAVTAGLATGVATVTVPGAAVAEVHDAVAAVGGTSVLRDRPEALDAPAWGPAPSALTLLKAVRARLDPEARFAAGRFDPWM</sequence>
<organism evidence="4 5">
    <name type="scientific">Pseudonocardia spirodelae</name>
    <dbReference type="NCBI Taxonomy" id="3133431"/>
    <lineage>
        <taxon>Bacteria</taxon>
        <taxon>Bacillati</taxon>
        <taxon>Actinomycetota</taxon>
        <taxon>Actinomycetes</taxon>
        <taxon>Pseudonocardiales</taxon>
        <taxon>Pseudonocardiaceae</taxon>
        <taxon>Pseudonocardia</taxon>
    </lineage>
</organism>
<keyword evidence="5" id="KW-1185">Reference proteome</keyword>
<gene>
    <name evidence="4" type="ORF">WJX68_09950</name>
</gene>
<evidence type="ECO:0000259" key="3">
    <source>
        <dbReference type="PROSITE" id="PS51387"/>
    </source>
</evidence>
<evidence type="ECO:0000256" key="1">
    <source>
        <dbReference type="ARBA" id="ARBA00022630"/>
    </source>
</evidence>
<dbReference type="PANTHER" id="PTHR11748:SF103">
    <property type="entry name" value="GLYCOLATE OXIDASE SUBUNIT GLCE"/>
    <property type="match status" value="1"/>
</dbReference>
<proteinExistence type="predicted"/>
<dbReference type="PROSITE" id="PS51387">
    <property type="entry name" value="FAD_PCMH"/>
    <property type="match status" value="1"/>
</dbReference>
<dbReference type="InterPro" id="IPR016169">
    <property type="entry name" value="FAD-bd_PCMH_sub2"/>
</dbReference>
<accession>A0ABU8T5M7</accession>
<dbReference type="InterPro" id="IPR006094">
    <property type="entry name" value="Oxid_FAD_bind_N"/>
</dbReference>